<dbReference type="Proteomes" id="UP001595704">
    <property type="component" value="Unassembled WGS sequence"/>
</dbReference>
<organism evidence="1 2">
    <name type="scientific">Camelimonas fluminis</name>
    <dbReference type="NCBI Taxonomy" id="1576911"/>
    <lineage>
        <taxon>Bacteria</taxon>
        <taxon>Pseudomonadati</taxon>
        <taxon>Pseudomonadota</taxon>
        <taxon>Alphaproteobacteria</taxon>
        <taxon>Hyphomicrobiales</taxon>
        <taxon>Chelatococcaceae</taxon>
        <taxon>Camelimonas</taxon>
    </lineage>
</organism>
<reference evidence="2" key="1">
    <citation type="journal article" date="2019" name="Int. J. Syst. Evol. Microbiol.">
        <title>The Global Catalogue of Microorganisms (GCM) 10K type strain sequencing project: providing services to taxonomists for standard genome sequencing and annotation.</title>
        <authorList>
            <consortium name="The Broad Institute Genomics Platform"/>
            <consortium name="The Broad Institute Genome Sequencing Center for Infectious Disease"/>
            <person name="Wu L."/>
            <person name="Ma J."/>
        </authorList>
    </citation>
    <scope>NUCLEOTIDE SEQUENCE [LARGE SCALE GENOMIC DNA]</scope>
    <source>
        <strain evidence="2">KCTC 42282</strain>
    </source>
</reference>
<accession>A0ABV7ULJ1</accession>
<gene>
    <name evidence="1" type="ORF">ACFONL_18335</name>
</gene>
<protein>
    <submittedName>
        <fullName evidence="1">DUF3095 domain-containing protein</fullName>
    </submittedName>
</protein>
<proteinExistence type="predicted"/>
<comment type="caution">
    <text evidence="1">The sequence shown here is derived from an EMBL/GenBank/DDBJ whole genome shotgun (WGS) entry which is preliminary data.</text>
</comment>
<name>A0ABV7ULJ1_9HYPH</name>
<sequence length="391" mass="41824">MMTVALPPDVLPEFPVFSEFADVANPSHYLRLPDDWLLAVADVVSSRTAIAGGNYKTVNMAGASVITAVLNALGRPDLPFVFGGDGATVAIPESGEMAARQALADSARWIADELQLEMRVALVPLSAVRAAGFDVQVSLFRTGTGLAYAMFSGGGSAWAEDQMKQGQFAVPPSPEGAQPDLHGLSCRWSPLPSHNGNVVSIIVTPGKRGADATFSALVTEVVAATASPGHTPNPVPVNGPAPIVDFSGVETEVRTHPEPERRRARLLARASIVMVWLSYKTGISLGRFNARRYVREIRQNTDFRKFDDGLKMTVDIDDMGLRRIEAMLSEAAERGDCYFGVHRQDSALMTCIVPGLGMTQHMHFVDGADGGYARAAVKMKEMVAGSEALNA</sequence>
<evidence type="ECO:0000313" key="1">
    <source>
        <dbReference type="EMBL" id="MFC3639305.1"/>
    </source>
</evidence>
<dbReference type="EMBL" id="JBHRYC010000088">
    <property type="protein sequence ID" value="MFC3639305.1"/>
    <property type="molecule type" value="Genomic_DNA"/>
</dbReference>
<dbReference type="RefSeq" id="WP_244643311.1">
    <property type="nucleotide sequence ID" value="NZ_BNCG01000073.1"/>
</dbReference>
<dbReference type="Pfam" id="PF11294">
    <property type="entry name" value="DUF3095"/>
    <property type="match status" value="1"/>
</dbReference>
<evidence type="ECO:0000313" key="2">
    <source>
        <dbReference type="Proteomes" id="UP001595704"/>
    </source>
</evidence>
<dbReference type="InterPro" id="IPR021445">
    <property type="entry name" value="DUF3095"/>
</dbReference>
<keyword evidence="2" id="KW-1185">Reference proteome</keyword>